<dbReference type="Proteomes" id="UP001500121">
    <property type="component" value="Unassembled WGS sequence"/>
</dbReference>
<evidence type="ECO:0000259" key="1">
    <source>
        <dbReference type="Pfam" id="PF13524"/>
    </source>
</evidence>
<dbReference type="Pfam" id="PF13524">
    <property type="entry name" value="Glyco_trans_1_2"/>
    <property type="match status" value="1"/>
</dbReference>
<organism evidence="2 3">
    <name type="scientific">Amnibacterium soli</name>
    <dbReference type="NCBI Taxonomy" id="1282736"/>
    <lineage>
        <taxon>Bacteria</taxon>
        <taxon>Bacillati</taxon>
        <taxon>Actinomycetota</taxon>
        <taxon>Actinomycetes</taxon>
        <taxon>Micrococcales</taxon>
        <taxon>Microbacteriaceae</taxon>
        <taxon>Amnibacterium</taxon>
    </lineage>
</organism>
<dbReference type="EMBL" id="BAABLP010000006">
    <property type="protein sequence ID" value="GAA4753322.1"/>
    <property type="molecule type" value="Genomic_DNA"/>
</dbReference>
<reference evidence="3" key="1">
    <citation type="journal article" date="2019" name="Int. J. Syst. Evol. Microbiol.">
        <title>The Global Catalogue of Microorganisms (GCM) 10K type strain sequencing project: providing services to taxonomists for standard genome sequencing and annotation.</title>
        <authorList>
            <consortium name="The Broad Institute Genomics Platform"/>
            <consortium name="The Broad Institute Genome Sequencing Center for Infectious Disease"/>
            <person name="Wu L."/>
            <person name="Ma J."/>
        </authorList>
    </citation>
    <scope>NUCLEOTIDE SEQUENCE [LARGE SCALE GENOMIC DNA]</scope>
    <source>
        <strain evidence="3">JCM 19015</strain>
    </source>
</reference>
<evidence type="ECO:0000313" key="2">
    <source>
        <dbReference type="EMBL" id="GAA4753322.1"/>
    </source>
</evidence>
<proteinExistence type="predicted"/>
<protein>
    <recommendedName>
        <fullName evidence="1">Spore protein YkvP/CgeB glycosyl transferase-like domain-containing protein</fullName>
    </recommendedName>
</protein>
<keyword evidence="3" id="KW-1185">Reference proteome</keyword>
<evidence type="ECO:0000313" key="3">
    <source>
        <dbReference type="Proteomes" id="UP001500121"/>
    </source>
</evidence>
<sequence>MTPPRRVLWVPNEIGTALQSGYRRAFADLLATGALDEVEVFSLEQRMRAGGDAAAHRADLLAVAERFRPDLVFMQHTGFTGLTGGDVDRILRHGARLLYQEADPYTRWLHPLPASARAVGRRADVVHTCGAGVFSDNFRRAGARRVEWMPHVFDPARIDTAPKRAERELDVVVVGNRSRARFRPLPSAADRRRFVDLLQQRHGTALGLYGNGWSGPAARGPIPYSQQSEVVRGAWLSANWDHFADEACYFSDRLPIALASGSLHATTLHPGYSAVFPPETARFLVTGSTPQDLVERIGRFLETTSVDQRLEAEEAAKEFAWRHFRQDDQLVTMLNSVGTGIDPAAASAAWDLTTPPLTAG</sequence>
<dbReference type="InterPro" id="IPR055259">
    <property type="entry name" value="YkvP/CgeB_Glyco_trans-like"/>
</dbReference>
<feature type="domain" description="Spore protein YkvP/CgeB glycosyl transferase-like" evidence="1">
    <location>
        <begin position="191"/>
        <end position="332"/>
    </location>
</feature>
<name>A0ABP8ZCW2_9MICO</name>
<gene>
    <name evidence="2" type="ORF">GCM10025783_27770</name>
</gene>
<accession>A0ABP8ZCW2</accession>
<comment type="caution">
    <text evidence="2">The sequence shown here is derived from an EMBL/GenBank/DDBJ whole genome shotgun (WGS) entry which is preliminary data.</text>
</comment>
<dbReference type="RefSeq" id="WP_345481894.1">
    <property type="nucleotide sequence ID" value="NZ_BAABLP010000006.1"/>
</dbReference>